<dbReference type="Gene3D" id="1.20.1250.20">
    <property type="entry name" value="MFS general substrate transporter like domains"/>
    <property type="match status" value="1"/>
</dbReference>
<dbReference type="Gene3D" id="1.20.1720.10">
    <property type="entry name" value="Multidrug resistance protein D"/>
    <property type="match status" value="1"/>
</dbReference>
<organism evidence="9 10">
    <name type="scientific">Clostridium acetobutylicum (strain ATCC 824 / DSM 792 / JCM 1419 / IAM 19013 / LMG 5710 / NBRC 13948 / NRRL B-527 / VKM B-1787 / 2291 / W)</name>
    <dbReference type="NCBI Taxonomy" id="272562"/>
    <lineage>
        <taxon>Bacteria</taxon>
        <taxon>Bacillati</taxon>
        <taxon>Bacillota</taxon>
        <taxon>Clostridia</taxon>
        <taxon>Eubacteriales</taxon>
        <taxon>Clostridiaceae</taxon>
        <taxon>Clostridium</taxon>
    </lineage>
</organism>
<dbReference type="PANTHER" id="PTHR42718">
    <property type="entry name" value="MAJOR FACILITATOR SUPERFAMILY MULTIDRUG TRANSPORTER MFSC"/>
    <property type="match status" value="1"/>
</dbReference>
<dbReference type="GeneID" id="45000336"/>
<evidence type="ECO:0000256" key="6">
    <source>
        <dbReference type="ARBA" id="ARBA00023136"/>
    </source>
</evidence>
<dbReference type="Proteomes" id="UP000000814">
    <property type="component" value="Plasmid pSOL1"/>
</dbReference>
<feature type="domain" description="Major facilitator superfamily (MFS) profile" evidence="8">
    <location>
        <begin position="9"/>
        <end position="442"/>
    </location>
</feature>
<feature type="transmembrane region" description="Helical" evidence="7">
    <location>
        <begin position="267"/>
        <end position="288"/>
    </location>
</feature>
<keyword evidence="3" id="KW-1003">Cell membrane</keyword>
<feature type="transmembrane region" description="Helical" evidence="7">
    <location>
        <begin position="44"/>
        <end position="63"/>
    </location>
</feature>
<dbReference type="InterPro" id="IPR004638">
    <property type="entry name" value="EmrB-like"/>
</dbReference>
<dbReference type="NCBIfam" id="TIGR00711">
    <property type="entry name" value="efflux_EmrB"/>
    <property type="match status" value="1"/>
</dbReference>
<evidence type="ECO:0000256" key="7">
    <source>
        <dbReference type="SAM" id="Phobius"/>
    </source>
</evidence>
<feature type="transmembrane region" description="Helical" evidence="7">
    <location>
        <begin position="161"/>
        <end position="183"/>
    </location>
</feature>
<evidence type="ECO:0000256" key="5">
    <source>
        <dbReference type="ARBA" id="ARBA00022989"/>
    </source>
</evidence>
<dbReference type="InterPro" id="IPR036259">
    <property type="entry name" value="MFS_trans_sf"/>
</dbReference>
<evidence type="ECO:0000256" key="2">
    <source>
        <dbReference type="ARBA" id="ARBA00022448"/>
    </source>
</evidence>
<feature type="transmembrane region" description="Helical" evidence="7">
    <location>
        <begin position="134"/>
        <end position="155"/>
    </location>
</feature>
<dbReference type="PATRIC" id="fig|272562.8.peg.109"/>
<dbReference type="PROSITE" id="PS00216">
    <property type="entry name" value="SUGAR_TRANSPORT_1"/>
    <property type="match status" value="1"/>
</dbReference>
<name>Q97TJ2_CLOAB</name>
<gene>
    <name evidence="9" type="ordered locus">CA_P0109</name>
</gene>
<dbReference type="EMBL" id="AE001438">
    <property type="protein sequence ID" value="AAK76854.1"/>
    <property type="molecule type" value="Genomic_DNA"/>
</dbReference>
<dbReference type="HOGENOM" id="CLU_000960_28_3_9"/>
<feature type="transmembrane region" description="Helical" evidence="7">
    <location>
        <begin position="195"/>
        <end position="215"/>
    </location>
</feature>
<dbReference type="AlphaFoldDB" id="Q97TJ2"/>
<geneLocation type="plasmid" evidence="9 10">
    <name>pSOL1</name>
</geneLocation>
<dbReference type="Pfam" id="PF07690">
    <property type="entry name" value="MFS_1"/>
    <property type="match status" value="1"/>
</dbReference>
<dbReference type="OrthoDB" id="2321349at2"/>
<dbReference type="InterPro" id="IPR020846">
    <property type="entry name" value="MFS_dom"/>
</dbReference>
<feature type="transmembrane region" description="Helical" evidence="7">
    <location>
        <begin position="515"/>
        <end position="536"/>
    </location>
</feature>
<proteinExistence type="predicted"/>
<keyword evidence="10" id="KW-1185">Reference proteome</keyword>
<feature type="transmembrane region" description="Helical" evidence="7">
    <location>
        <begin position="400"/>
        <end position="419"/>
    </location>
</feature>
<dbReference type="PROSITE" id="PS50850">
    <property type="entry name" value="MFS"/>
    <property type="match status" value="1"/>
</dbReference>
<dbReference type="SUPFAM" id="SSF103473">
    <property type="entry name" value="MFS general substrate transporter"/>
    <property type="match status" value="1"/>
</dbReference>
<feature type="transmembrane region" description="Helical" evidence="7">
    <location>
        <begin position="328"/>
        <end position="345"/>
    </location>
</feature>
<dbReference type="GO" id="GO:0022857">
    <property type="term" value="F:transmembrane transporter activity"/>
    <property type="evidence" value="ECO:0007669"/>
    <property type="project" value="InterPro"/>
</dbReference>
<keyword evidence="2" id="KW-0813">Transport</keyword>
<keyword evidence="9" id="KW-0614">Plasmid</keyword>
<sequence length="545" mass="59600">MNKKYQIISFIAIVLGFFMTLLDTTIVNITLPKMTEYFNTNMNHISWVVNAYNLAFAVIILTASRLADQFGRKKIFIGGVFLFTIASLLAGISNSLEVLIFLRALQGLSAAFVVPVTMPLSAEIFPPEKRGTIMSLWGAFAGLAAASGPTLGGILTQFFNWRYIFFINVPIGCLCIFLTIKFIKESYDQAASKSIDFGGNITISAAMFFLTFALIKVNEKGWTSSFTLSLFAASAITLIIFIIIELKVNEPMLSLSLFKSLQFTNGSISLFLLGLGMMCGSYFLSFFLTQIKGLNELSAGLIISTMSLSSMFFSIVAAILTKKVGKRFISAFGIFLLCFSCYLNSSLTQNSSNIDVILRLIITGAGTGLSMATLLSSTIANVPINKIGIASGIDNMTRTLGTVLGVALFLTIFTSNMAIQITDAKKAVIQTIHSDTVFDDKTKLKMISSIKVSSEQTVSLLKILNTIDKKETSVLASSPSMYKDKIKAGFETQKKEIKKVVPTIQHVFLSYTVKAFSFTFEAGAIILFPGVLFALFSDKRREKSN</sequence>
<evidence type="ECO:0000256" key="1">
    <source>
        <dbReference type="ARBA" id="ARBA00004651"/>
    </source>
</evidence>
<dbReference type="RefSeq" id="WP_010890793.1">
    <property type="nucleotide sequence ID" value="NC_001988.2"/>
</dbReference>
<dbReference type="CDD" id="cd17321">
    <property type="entry name" value="MFS_MMR_MDR_like"/>
    <property type="match status" value="1"/>
</dbReference>
<evidence type="ECO:0000313" key="10">
    <source>
        <dbReference type="Proteomes" id="UP000000814"/>
    </source>
</evidence>
<dbReference type="GO" id="GO:0005886">
    <property type="term" value="C:plasma membrane"/>
    <property type="evidence" value="ECO:0007669"/>
    <property type="project" value="UniProtKB-SubCell"/>
</dbReference>
<keyword evidence="6 7" id="KW-0472">Membrane</keyword>
<keyword evidence="5 7" id="KW-1133">Transmembrane helix</keyword>
<feature type="transmembrane region" description="Helical" evidence="7">
    <location>
        <begin position="357"/>
        <end position="379"/>
    </location>
</feature>
<protein>
    <submittedName>
        <fullName evidence="9">Permease MDR type</fullName>
    </submittedName>
</protein>
<dbReference type="PRINTS" id="PR01036">
    <property type="entry name" value="TCRTETB"/>
</dbReference>
<reference evidence="9 10" key="1">
    <citation type="journal article" date="2001" name="J. Bacteriol.">
        <title>Genome sequence and comparative analysis of the solvent-producing bacterium Clostridium acetobutylicum.</title>
        <authorList>
            <person name="Nolling J."/>
            <person name="Breton G."/>
            <person name="Omelchenko M.V."/>
            <person name="Makarova K.S."/>
            <person name="Zeng Q."/>
            <person name="Gibson R."/>
            <person name="Lee H.M."/>
            <person name="Dubois J."/>
            <person name="Qiu D."/>
            <person name="Hitti J."/>
            <person name="Wolf Y.I."/>
            <person name="Tatusov R.L."/>
            <person name="Sabathe F."/>
            <person name="Doucette-Stamm L."/>
            <person name="Soucaille P."/>
            <person name="Daly M.J."/>
            <person name="Bennett G.N."/>
            <person name="Koonin E.V."/>
            <person name="Smith D.R."/>
        </authorList>
    </citation>
    <scope>NUCLEOTIDE SEQUENCE [LARGE SCALE GENOMIC DNA]</scope>
    <source>
        <strain evidence="10">ATCC 824 / DSM 792 / JCM 1419 / LMG 5710 / VKM B-1787</strain>
        <plasmid evidence="10">pSOL1</plasmid>
    </source>
</reference>
<evidence type="ECO:0000313" key="9">
    <source>
        <dbReference type="EMBL" id="AAK76854.1"/>
    </source>
</evidence>
<feature type="transmembrane region" description="Helical" evidence="7">
    <location>
        <begin position="300"/>
        <end position="321"/>
    </location>
</feature>
<feature type="transmembrane region" description="Helical" evidence="7">
    <location>
        <begin position="75"/>
        <end position="92"/>
    </location>
</feature>
<dbReference type="PANTHER" id="PTHR42718:SF46">
    <property type="entry name" value="BLR6921 PROTEIN"/>
    <property type="match status" value="1"/>
</dbReference>
<dbReference type="KEGG" id="cac:CA_P0109"/>
<comment type="subcellular location">
    <subcellularLocation>
        <location evidence="1">Cell membrane</location>
        <topology evidence="1">Multi-pass membrane protein</topology>
    </subcellularLocation>
</comment>
<feature type="transmembrane region" description="Helical" evidence="7">
    <location>
        <begin position="98"/>
        <end position="122"/>
    </location>
</feature>
<accession>Q97TJ2</accession>
<evidence type="ECO:0000256" key="3">
    <source>
        <dbReference type="ARBA" id="ARBA00022475"/>
    </source>
</evidence>
<evidence type="ECO:0000259" key="8">
    <source>
        <dbReference type="PROSITE" id="PS50850"/>
    </source>
</evidence>
<feature type="transmembrane region" description="Helical" evidence="7">
    <location>
        <begin position="227"/>
        <end position="246"/>
    </location>
</feature>
<dbReference type="InterPro" id="IPR011701">
    <property type="entry name" value="MFS"/>
</dbReference>
<dbReference type="InterPro" id="IPR005829">
    <property type="entry name" value="Sugar_transporter_CS"/>
</dbReference>
<feature type="transmembrane region" description="Helical" evidence="7">
    <location>
        <begin position="7"/>
        <end position="32"/>
    </location>
</feature>
<keyword evidence="4 7" id="KW-0812">Transmembrane</keyword>
<evidence type="ECO:0000256" key="4">
    <source>
        <dbReference type="ARBA" id="ARBA00022692"/>
    </source>
</evidence>